<feature type="transmembrane region" description="Helical" evidence="8">
    <location>
        <begin position="9"/>
        <end position="28"/>
    </location>
</feature>
<feature type="transmembrane region" description="Helical" evidence="8">
    <location>
        <begin position="132"/>
        <end position="154"/>
    </location>
</feature>
<proteinExistence type="inferred from homology"/>
<evidence type="ECO:0000313" key="10">
    <source>
        <dbReference type="EMBL" id="WGZ91639.1"/>
    </source>
</evidence>
<feature type="transmembrane region" description="Helical" evidence="8">
    <location>
        <begin position="48"/>
        <end position="66"/>
    </location>
</feature>
<dbReference type="GO" id="GO:0005886">
    <property type="term" value="C:plasma membrane"/>
    <property type="evidence" value="ECO:0007669"/>
    <property type="project" value="UniProtKB-SubCell"/>
</dbReference>
<keyword evidence="4" id="KW-1003">Cell membrane</keyword>
<evidence type="ECO:0000256" key="6">
    <source>
        <dbReference type="ARBA" id="ARBA00022989"/>
    </source>
</evidence>
<dbReference type="Proteomes" id="UP001300672">
    <property type="component" value="Chromosome"/>
</dbReference>
<dbReference type="GO" id="GO:0022857">
    <property type="term" value="F:transmembrane transporter activity"/>
    <property type="evidence" value="ECO:0007669"/>
    <property type="project" value="InterPro"/>
</dbReference>
<comment type="subcellular location">
    <subcellularLocation>
        <location evidence="1">Cell membrane</location>
        <topology evidence="1">Multi-pass membrane protein</topology>
    </subcellularLocation>
</comment>
<feature type="transmembrane region" description="Helical" evidence="8">
    <location>
        <begin position="365"/>
        <end position="388"/>
    </location>
</feature>
<dbReference type="CDD" id="cd17324">
    <property type="entry name" value="MFS_NepI_like"/>
    <property type="match status" value="1"/>
</dbReference>
<feature type="transmembrane region" description="Helical" evidence="8">
    <location>
        <begin position="166"/>
        <end position="186"/>
    </location>
</feature>
<accession>A0AA95HAW2</accession>
<keyword evidence="7 8" id="KW-0472">Membrane</keyword>
<feature type="transmembrane region" description="Helical" evidence="8">
    <location>
        <begin position="78"/>
        <end position="97"/>
    </location>
</feature>
<sequence length="400" mass="43561">MIEAGSREFRYATLALCLGSGLVFANLHMTQPLLPMMARELHLSELQASWSLTITILMLSFSLLVYGPLSDAIGRKPIMVITMAGAVLSALALSQVHDYRTLLILRGIQGFCLGGLPAIAIAYMGDEFSRKAVVIAVGVYISANSLGGVSGRLISGFVGEHYGWSAAFAALGILGAVLLSLFILLLPKSRHFHAKALHPLHIAKDLSAHLRNPVLLAAYLIAFGNFMIFLNQYTYITFVLAAAPYHLSTHALGMLFLTYLGGTVTSAISGRIAQHIPAPLGMALGIVLLMLGTLLTLNQHLSLIIFGFLISSFGFFFTHSLASSWVSHHAIKARASASSLYLVFYYLGASAGGLLLAPFWQWQGWQGIVLCSLLVYSLTMLCSAWLYWWERQPMAKKVYF</sequence>
<keyword evidence="3" id="KW-0813">Transport</keyword>
<evidence type="ECO:0000256" key="7">
    <source>
        <dbReference type="ARBA" id="ARBA00023136"/>
    </source>
</evidence>
<dbReference type="InterPro" id="IPR036259">
    <property type="entry name" value="MFS_trans_sf"/>
</dbReference>
<protein>
    <submittedName>
        <fullName evidence="10">MFS transporter</fullName>
    </submittedName>
</protein>
<feature type="transmembrane region" description="Helical" evidence="8">
    <location>
        <begin position="103"/>
        <end position="125"/>
    </location>
</feature>
<evidence type="ECO:0000256" key="2">
    <source>
        <dbReference type="ARBA" id="ARBA00008335"/>
    </source>
</evidence>
<keyword evidence="6 8" id="KW-1133">Transmembrane helix</keyword>
<gene>
    <name evidence="10" type="ORF">QJT80_03995</name>
</gene>
<dbReference type="Pfam" id="PF07690">
    <property type="entry name" value="MFS_1"/>
    <property type="match status" value="1"/>
</dbReference>
<evidence type="ECO:0000256" key="1">
    <source>
        <dbReference type="ARBA" id="ARBA00004651"/>
    </source>
</evidence>
<evidence type="ECO:0000256" key="4">
    <source>
        <dbReference type="ARBA" id="ARBA00022475"/>
    </source>
</evidence>
<feature type="transmembrane region" description="Helical" evidence="8">
    <location>
        <begin position="280"/>
        <end position="297"/>
    </location>
</feature>
<dbReference type="SUPFAM" id="SSF103473">
    <property type="entry name" value="MFS general substrate transporter"/>
    <property type="match status" value="1"/>
</dbReference>
<reference evidence="10" key="1">
    <citation type="journal article" date="2023" name="Int. J. Mol. Sci.">
        <title>Metagenomics Revealed a New Genus 'Candidatus Thiocaldithrix dubininis' gen. nov., sp. nov. and a New Species 'Candidatus Thiothrix putei' sp. nov. in the Family Thiotrichaceae, Some Members of Which Have Traits of Both Na+- and H+-Motive Energetics.</title>
        <authorList>
            <person name="Ravin N.V."/>
            <person name="Muntyan M.S."/>
            <person name="Smolyakov D.D."/>
            <person name="Rudenko T.S."/>
            <person name="Beletsky A.V."/>
            <person name="Mardanov A.V."/>
            <person name="Grabovich M.Y."/>
        </authorList>
    </citation>
    <scope>NUCLEOTIDE SEQUENCE</scope>
    <source>
        <strain evidence="10">GKL-01</strain>
    </source>
</reference>
<keyword evidence="5 8" id="KW-0812">Transmembrane</keyword>
<dbReference type="PROSITE" id="PS50850">
    <property type="entry name" value="MFS"/>
    <property type="match status" value="1"/>
</dbReference>
<feature type="transmembrane region" description="Helical" evidence="8">
    <location>
        <begin position="214"/>
        <end position="235"/>
    </location>
</feature>
<reference evidence="10" key="2">
    <citation type="submission" date="2023-04" db="EMBL/GenBank/DDBJ databases">
        <authorList>
            <person name="Beletskiy A.V."/>
            <person name="Mardanov A.V."/>
            <person name="Ravin N.V."/>
        </authorList>
    </citation>
    <scope>NUCLEOTIDE SEQUENCE</scope>
    <source>
        <strain evidence="10">GKL-01</strain>
    </source>
</reference>
<feature type="transmembrane region" description="Helical" evidence="8">
    <location>
        <begin position="247"/>
        <end position="268"/>
    </location>
</feature>
<dbReference type="InterPro" id="IPR011701">
    <property type="entry name" value="MFS"/>
</dbReference>
<dbReference type="AlphaFoldDB" id="A0AA95HAW2"/>
<dbReference type="PANTHER" id="PTHR43271">
    <property type="entry name" value="BLL2771 PROTEIN"/>
    <property type="match status" value="1"/>
</dbReference>
<evidence type="ECO:0000259" key="9">
    <source>
        <dbReference type="PROSITE" id="PS50850"/>
    </source>
</evidence>
<evidence type="ECO:0000256" key="3">
    <source>
        <dbReference type="ARBA" id="ARBA00022448"/>
    </source>
</evidence>
<dbReference type="InterPro" id="IPR020846">
    <property type="entry name" value="MFS_dom"/>
</dbReference>
<feature type="transmembrane region" description="Helical" evidence="8">
    <location>
        <begin position="339"/>
        <end position="359"/>
    </location>
</feature>
<feature type="transmembrane region" description="Helical" evidence="8">
    <location>
        <begin position="303"/>
        <end position="327"/>
    </location>
</feature>
<evidence type="ECO:0000256" key="8">
    <source>
        <dbReference type="SAM" id="Phobius"/>
    </source>
</evidence>
<feature type="domain" description="Major facilitator superfamily (MFS) profile" evidence="9">
    <location>
        <begin position="12"/>
        <end position="400"/>
    </location>
</feature>
<dbReference type="Gene3D" id="1.20.1250.20">
    <property type="entry name" value="MFS general substrate transporter like domains"/>
    <property type="match status" value="1"/>
</dbReference>
<dbReference type="PANTHER" id="PTHR43271:SF1">
    <property type="entry name" value="INNER MEMBRANE TRANSPORT PROTEIN YNFM"/>
    <property type="match status" value="1"/>
</dbReference>
<organism evidence="10">
    <name type="scientific">Candidatus Thiocaldithrix dubininis</name>
    <dbReference type="NCBI Taxonomy" id="3080823"/>
    <lineage>
        <taxon>Bacteria</taxon>
        <taxon>Pseudomonadati</taxon>
        <taxon>Pseudomonadota</taxon>
        <taxon>Gammaproteobacteria</taxon>
        <taxon>Thiotrichales</taxon>
        <taxon>Thiotrichaceae</taxon>
        <taxon>Candidatus Thiocaldithrix</taxon>
    </lineage>
</organism>
<dbReference type="KEGG" id="tdu:QJT80_03995"/>
<comment type="similarity">
    <text evidence="2">Belongs to the major facilitator superfamily.</text>
</comment>
<name>A0AA95HAW2_9GAMM</name>
<evidence type="ECO:0000256" key="5">
    <source>
        <dbReference type="ARBA" id="ARBA00022692"/>
    </source>
</evidence>
<dbReference type="EMBL" id="CP124755">
    <property type="protein sequence ID" value="WGZ91639.1"/>
    <property type="molecule type" value="Genomic_DNA"/>
</dbReference>